<evidence type="ECO:0000313" key="1">
    <source>
        <dbReference type="EMBL" id="KQK10909.1"/>
    </source>
</evidence>
<dbReference type="AlphaFoldDB" id="A0A0Q3GKG1"/>
<reference evidence="1 2" key="1">
    <citation type="journal article" date="2010" name="Nature">
        <title>Genome sequencing and analysis of the model grass Brachypodium distachyon.</title>
        <authorList>
            <consortium name="International Brachypodium Initiative"/>
        </authorList>
    </citation>
    <scope>NUCLEOTIDE SEQUENCE [LARGE SCALE GENOMIC DNA]</scope>
    <source>
        <strain evidence="1 2">Bd21</strain>
    </source>
</reference>
<dbReference type="Gramene" id="KQK10909">
    <property type="protein sequence ID" value="KQK10909"/>
    <property type="gene ID" value="BRADI_2g57015v3"/>
</dbReference>
<organism evidence="1">
    <name type="scientific">Brachypodium distachyon</name>
    <name type="common">Purple false brome</name>
    <name type="synonym">Trachynia distachya</name>
    <dbReference type="NCBI Taxonomy" id="15368"/>
    <lineage>
        <taxon>Eukaryota</taxon>
        <taxon>Viridiplantae</taxon>
        <taxon>Streptophyta</taxon>
        <taxon>Embryophyta</taxon>
        <taxon>Tracheophyta</taxon>
        <taxon>Spermatophyta</taxon>
        <taxon>Magnoliopsida</taxon>
        <taxon>Liliopsida</taxon>
        <taxon>Poales</taxon>
        <taxon>Poaceae</taxon>
        <taxon>BOP clade</taxon>
        <taxon>Pooideae</taxon>
        <taxon>Stipodae</taxon>
        <taxon>Brachypodieae</taxon>
        <taxon>Brachypodium</taxon>
    </lineage>
</organism>
<evidence type="ECO:0000313" key="2">
    <source>
        <dbReference type="EnsemblPlants" id="KQK10909"/>
    </source>
</evidence>
<protein>
    <submittedName>
        <fullName evidence="1 2">Uncharacterized protein</fullName>
    </submittedName>
</protein>
<keyword evidence="3" id="KW-1185">Reference proteome</keyword>
<dbReference type="Proteomes" id="UP000008810">
    <property type="component" value="Chromosome 2"/>
</dbReference>
<gene>
    <name evidence="1" type="ORF">BRADI_2g57015v3</name>
</gene>
<dbReference type="EnsemblPlants" id="KQK10909">
    <property type="protein sequence ID" value="KQK10909"/>
    <property type="gene ID" value="BRADI_2g57015v3"/>
</dbReference>
<dbReference type="EMBL" id="CM000881">
    <property type="protein sequence ID" value="KQK10909.1"/>
    <property type="molecule type" value="Genomic_DNA"/>
</dbReference>
<name>A0A0Q3GKG1_BRADI</name>
<reference evidence="2" key="3">
    <citation type="submission" date="2018-08" db="UniProtKB">
        <authorList>
            <consortium name="EnsemblPlants"/>
        </authorList>
    </citation>
    <scope>IDENTIFICATION</scope>
    <source>
        <strain evidence="2">cv. Bd21</strain>
    </source>
</reference>
<accession>A0A0Q3GKG1</accession>
<proteinExistence type="predicted"/>
<evidence type="ECO:0000313" key="3">
    <source>
        <dbReference type="Proteomes" id="UP000008810"/>
    </source>
</evidence>
<reference evidence="1" key="2">
    <citation type="submission" date="2017-06" db="EMBL/GenBank/DDBJ databases">
        <title>WGS assembly of Brachypodium distachyon.</title>
        <authorList>
            <consortium name="The International Brachypodium Initiative"/>
            <person name="Lucas S."/>
            <person name="Harmon-Smith M."/>
            <person name="Lail K."/>
            <person name="Tice H."/>
            <person name="Grimwood J."/>
            <person name="Bruce D."/>
            <person name="Barry K."/>
            <person name="Shu S."/>
            <person name="Lindquist E."/>
            <person name="Wang M."/>
            <person name="Pitluck S."/>
            <person name="Vogel J.P."/>
            <person name="Garvin D.F."/>
            <person name="Mockler T.C."/>
            <person name="Schmutz J."/>
            <person name="Rokhsar D."/>
            <person name="Bevan M.W."/>
        </authorList>
    </citation>
    <scope>NUCLEOTIDE SEQUENCE</scope>
    <source>
        <strain evidence="1">Bd21</strain>
    </source>
</reference>
<dbReference type="InParanoid" id="A0A0Q3GKG1"/>
<sequence>MAVQNSHVYRSSYKKSARMKLQYLNRTYVSSLATKSGSSTGDFFYKINQLRHTVYVAQREVAKQVKLSKPLAARFICKHSSILGTFFAERCKK</sequence>